<dbReference type="Gene3D" id="3.40.50.720">
    <property type="entry name" value="NAD(P)-binding Rossmann-like Domain"/>
    <property type="match status" value="1"/>
</dbReference>
<organism evidence="2 3">
    <name type="scientific">Sphingobium agri</name>
    <dbReference type="NCBI Taxonomy" id="2933566"/>
    <lineage>
        <taxon>Bacteria</taxon>
        <taxon>Pseudomonadati</taxon>
        <taxon>Pseudomonadota</taxon>
        <taxon>Alphaproteobacteria</taxon>
        <taxon>Sphingomonadales</taxon>
        <taxon>Sphingomonadaceae</taxon>
        <taxon>Sphingobium</taxon>
    </lineage>
</organism>
<comment type="caution">
    <text evidence="2">The sequence shown here is derived from an EMBL/GenBank/DDBJ whole genome shotgun (WGS) entry which is preliminary data.</text>
</comment>
<dbReference type="NCBIfam" id="NF004846">
    <property type="entry name" value="PRK06197.1"/>
    <property type="match status" value="1"/>
</dbReference>
<proteinExistence type="predicted"/>
<keyword evidence="1" id="KW-0560">Oxidoreductase</keyword>
<dbReference type="Proteomes" id="UP001203512">
    <property type="component" value="Unassembled WGS sequence"/>
</dbReference>
<protein>
    <submittedName>
        <fullName evidence="2">Oxidoreductase</fullName>
    </submittedName>
</protein>
<dbReference type="CDD" id="cd05327">
    <property type="entry name" value="retinol-DH_like_SDR_c_like"/>
    <property type="match status" value="1"/>
</dbReference>
<accession>A0ABT0DTQ6</accession>
<dbReference type="InterPro" id="IPR036291">
    <property type="entry name" value="NAD(P)-bd_dom_sf"/>
</dbReference>
<dbReference type="PRINTS" id="PR00081">
    <property type="entry name" value="GDHRDH"/>
</dbReference>
<dbReference type="EMBL" id="JALKHS010000004">
    <property type="protein sequence ID" value="MCK0530490.1"/>
    <property type="molecule type" value="Genomic_DNA"/>
</dbReference>
<reference evidence="2 3" key="1">
    <citation type="submission" date="2022-04" db="EMBL/GenBank/DDBJ databases">
        <authorList>
            <person name="Huq M.A."/>
        </authorList>
    </citation>
    <scope>NUCLEOTIDE SEQUENCE [LARGE SCALE GENOMIC DNA]</scope>
    <source>
        <strain evidence="2 3">MAH-33</strain>
    </source>
</reference>
<dbReference type="Pfam" id="PF00106">
    <property type="entry name" value="adh_short"/>
    <property type="match status" value="1"/>
</dbReference>
<dbReference type="PANTHER" id="PTHR43157:SF31">
    <property type="entry name" value="PHOSPHATIDYLINOSITOL-GLYCAN BIOSYNTHESIS CLASS F PROTEIN"/>
    <property type="match status" value="1"/>
</dbReference>
<gene>
    <name evidence="2" type="ORF">MU848_02705</name>
</gene>
<name>A0ABT0DTQ6_9SPHN</name>
<dbReference type="PANTHER" id="PTHR43157">
    <property type="entry name" value="PHOSPHATIDYLINOSITOL-GLYCAN BIOSYNTHESIS CLASS F PROTEIN-RELATED"/>
    <property type="match status" value="1"/>
</dbReference>
<evidence type="ECO:0000313" key="3">
    <source>
        <dbReference type="Proteomes" id="UP001203512"/>
    </source>
</evidence>
<dbReference type="RefSeq" id="WP_247230074.1">
    <property type="nucleotide sequence ID" value="NZ_JALKHS010000004.1"/>
</dbReference>
<sequence>MAFTDAQVPDQSGRTFLVTGANTGIGFEAAKALASKGARVLLACRDARRGSEALAQIKAAKPDAELELILLDQADLASVRAAAERVVAEPRLDVLVNNAGVMIPPLSRTAQGFELQFGVNHLGTFALTVLLLPKLRETAGARVVVTSSIAHRRGQILWDDWNADNTYNATQYYGQSKLANLLFVQELDRRLRAAQAPVSAIGCHPGVSLTELMRHLPPWTKPVLPVVRPLFNPVAAAAWPTLQAATDPHAEGGDYFGPQGLWEMRGVSGPAGIEQRAANAEDARRLWDLSIELTGIDPGLPPG</sequence>
<dbReference type="SUPFAM" id="SSF51735">
    <property type="entry name" value="NAD(P)-binding Rossmann-fold domains"/>
    <property type="match status" value="1"/>
</dbReference>
<dbReference type="InterPro" id="IPR002347">
    <property type="entry name" value="SDR_fam"/>
</dbReference>
<keyword evidence="3" id="KW-1185">Reference proteome</keyword>
<evidence type="ECO:0000313" key="2">
    <source>
        <dbReference type="EMBL" id="MCK0530490.1"/>
    </source>
</evidence>
<evidence type="ECO:0000256" key="1">
    <source>
        <dbReference type="ARBA" id="ARBA00023002"/>
    </source>
</evidence>